<organism evidence="4 5">
    <name type="scientific">Streptomyces chilikensis</name>
    <dbReference type="NCBI Taxonomy" id="1194079"/>
    <lineage>
        <taxon>Bacteria</taxon>
        <taxon>Bacillati</taxon>
        <taxon>Actinomycetota</taxon>
        <taxon>Actinomycetes</taxon>
        <taxon>Kitasatosporales</taxon>
        <taxon>Streptomycetaceae</taxon>
        <taxon>Streptomyces</taxon>
    </lineage>
</organism>
<proteinExistence type="inferred from homology"/>
<dbReference type="PANTHER" id="PTHR33495:SF2">
    <property type="entry name" value="ANTI-SIGMA FACTOR ANTAGONIST TM_1081-RELATED"/>
    <property type="match status" value="1"/>
</dbReference>
<dbReference type="InterPro" id="IPR003658">
    <property type="entry name" value="Anti-sigma_ant"/>
</dbReference>
<evidence type="ECO:0000259" key="3">
    <source>
        <dbReference type="PROSITE" id="PS50801"/>
    </source>
</evidence>
<dbReference type="SUPFAM" id="SSF52091">
    <property type="entry name" value="SpoIIaa-like"/>
    <property type="match status" value="1"/>
</dbReference>
<evidence type="ECO:0000313" key="5">
    <source>
        <dbReference type="Proteomes" id="UP001551584"/>
    </source>
</evidence>
<comment type="similarity">
    <text evidence="1 2">Belongs to the anti-sigma-factor antagonist family.</text>
</comment>
<dbReference type="NCBIfam" id="TIGR00377">
    <property type="entry name" value="ant_ant_sig"/>
    <property type="match status" value="1"/>
</dbReference>
<sequence>MPSHYGAPYGQLSSGQTTAAEDISVITLHGDIDYHNIDHLRDVLLFPHGAAAARTVISLSAVTFIDSSGINAFITAHHAAQGSGGWLRLAGPFKSVMHVIRIVGLDGIIPCYPTLQQALAV</sequence>
<name>A0ABV3EK77_9ACTN</name>
<evidence type="ECO:0000256" key="1">
    <source>
        <dbReference type="ARBA" id="ARBA00009013"/>
    </source>
</evidence>
<dbReference type="PROSITE" id="PS50801">
    <property type="entry name" value="STAS"/>
    <property type="match status" value="1"/>
</dbReference>
<dbReference type="Proteomes" id="UP001551584">
    <property type="component" value="Unassembled WGS sequence"/>
</dbReference>
<keyword evidence="5" id="KW-1185">Reference proteome</keyword>
<dbReference type="Gene3D" id="3.30.750.24">
    <property type="entry name" value="STAS domain"/>
    <property type="match status" value="1"/>
</dbReference>
<feature type="domain" description="STAS" evidence="3">
    <location>
        <begin position="13"/>
        <end position="121"/>
    </location>
</feature>
<accession>A0ABV3EK77</accession>
<evidence type="ECO:0000256" key="2">
    <source>
        <dbReference type="RuleBase" id="RU003749"/>
    </source>
</evidence>
<protein>
    <recommendedName>
        <fullName evidence="2">Anti-sigma factor antagonist</fullName>
    </recommendedName>
</protein>
<dbReference type="InterPro" id="IPR002645">
    <property type="entry name" value="STAS_dom"/>
</dbReference>
<dbReference type="CDD" id="cd07043">
    <property type="entry name" value="STAS_anti-anti-sigma_factors"/>
    <property type="match status" value="1"/>
</dbReference>
<gene>
    <name evidence="4" type="ORF">AB0D95_04815</name>
</gene>
<dbReference type="PANTHER" id="PTHR33495">
    <property type="entry name" value="ANTI-SIGMA FACTOR ANTAGONIST TM_1081-RELATED-RELATED"/>
    <property type="match status" value="1"/>
</dbReference>
<reference evidence="4 5" key="1">
    <citation type="submission" date="2024-06" db="EMBL/GenBank/DDBJ databases">
        <title>The Natural Products Discovery Center: Release of the First 8490 Sequenced Strains for Exploring Actinobacteria Biosynthetic Diversity.</title>
        <authorList>
            <person name="Kalkreuter E."/>
            <person name="Kautsar S.A."/>
            <person name="Yang D."/>
            <person name="Bader C.D."/>
            <person name="Teijaro C.N."/>
            <person name="Fluegel L."/>
            <person name="Davis C.M."/>
            <person name="Simpson J.R."/>
            <person name="Lauterbach L."/>
            <person name="Steele A.D."/>
            <person name="Gui C."/>
            <person name="Meng S."/>
            <person name="Li G."/>
            <person name="Viehrig K."/>
            <person name="Ye F."/>
            <person name="Su P."/>
            <person name="Kiefer A.F."/>
            <person name="Nichols A."/>
            <person name="Cepeda A.J."/>
            <person name="Yan W."/>
            <person name="Fan B."/>
            <person name="Jiang Y."/>
            <person name="Adhikari A."/>
            <person name="Zheng C.-J."/>
            <person name="Schuster L."/>
            <person name="Cowan T.M."/>
            <person name="Smanski M.J."/>
            <person name="Chevrette M.G."/>
            <person name="De Carvalho L.P.S."/>
            <person name="Shen B."/>
        </authorList>
    </citation>
    <scope>NUCLEOTIDE SEQUENCE [LARGE SCALE GENOMIC DNA]</scope>
    <source>
        <strain evidence="4 5">NPDC048117</strain>
    </source>
</reference>
<dbReference type="Pfam" id="PF01740">
    <property type="entry name" value="STAS"/>
    <property type="match status" value="1"/>
</dbReference>
<dbReference type="EMBL" id="JBEZNA010000006">
    <property type="protein sequence ID" value="MEU9576593.1"/>
    <property type="molecule type" value="Genomic_DNA"/>
</dbReference>
<evidence type="ECO:0000313" key="4">
    <source>
        <dbReference type="EMBL" id="MEU9576593.1"/>
    </source>
</evidence>
<comment type="caution">
    <text evidence="4">The sequence shown here is derived from an EMBL/GenBank/DDBJ whole genome shotgun (WGS) entry which is preliminary data.</text>
</comment>
<dbReference type="RefSeq" id="WP_359269017.1">
    <property type="nucleotide sequence ID" value="NZ_JBEZNA010000006.1"/>
</dbReference>
<dbReference type="InterPro" id="IPR036513">
    <property type="entry name" value="STAS_dom_sf"/>
</dbReference>